<dbReference type="EMBL" id="SMFZ01000002">
    <property type="protein sequence ID" value="TCK19998.1"/>
    <property type="molecule type" value="Genomic_DNA"/>
</dbReference>
<comment type="caution">
    <text evidence="3">The sequence shown here is derived from an EMBL/GenBank/DDBJ whole genome shotgun (WGS) entry which is preliminary data.</text>
</comment>
<feature type="signal peptide" evidence="1">
    <location>
        <begin position="1"/>
        <end position="19"/>
    </location>
</feature>
<keyword evidence="1" id="KW-0732">Signal</keyword>
<protein>
    <submittedName>
        <fullName evidence="3">Pimeloyl-ACP methyl ester carboxylesterase</fullName>
    </submittedName>
</protein>
<evidence type="ECO:0000313" key="4">
    <source>
        <dbReference type="Proteomes" id="UP000295560"/>
    </source>
</evidence>
<reference evidence="3 4" key="1">
    <citation type="submission" date="2019-03" db="EMBL/GenBank/DDBJ databases">
        <title>Sequencing the genomes of 1000 actinobacteria strains.</title>
        <authorList>
            <person name="Klenk H.-P."/>
        </authorList>
    </citation>
    <scope>NUCLEOTIDE SEQUENCE [LARGE SCALE GENOMIC DNA]</scope>
    <source>
        <strain evidence="3 4">DSM 44969</strain>
    </source>
</reference>
<dbReference type="InterPro" id="IPR000073">
    <property type="entry name" value="AB_hydrolase_1"/>
</dbReference>
<dbReference type="PANTHER" id="PTHR46438">
    <property type="entry name" value="ALPHA/BETA-HYDROLASES SUPERFAMILY PROTEIN"/>
    <property type="match status" value="1"/>
</dbReference>
<evidence type="ECO:0000256" key="1">
    <source>
        <dbReference type="SAM" id="SignalP"/>
    </source>
</evidence>
<dbReference type="InterPro" id="IPR029058">
    <property type="entry name" value="AB_hydrolase_fold"/>
</dbReference>
<dbReference type="RefSeq" id="WP_132428421.1">
    <property type="nucleotide sequence ID" value="NZ_SMFZ01000002.1"/>
</dbReference>
<dbReference type="OrthoDB" id="3507586at2"/>
<sequence length="358" mass="37879">MNRAAVLAAGTAGLGAAVAAYLHANTTGLEKAMAGVVAAGFREKRATVGGATLAYAEGPANGPRVVLLHGQTGTWEDHVRVLPRLAADHHVFVVDVPGHGGSDRLRAADYTNGRVAATLAGFVDDVVGGPVLLSGHSSGGVLAMTIAAERPELVGGLLLEDPPLFSSEMPRLLDTTGGFPLVLAERFLAEGGPGEFARYVVEHGRYFEFFGPLEEPIRRYALRWMAAHPGEPLRIAFLPTQVNVLFQGLVHYDPAFGAAWVRETGGWYSDTDTEATLRAVAAPTTVIHTNFVEALRGTAYGSDGILKAAMDSDDLARAVALLPSGTDVVQLRCGHLVHFERPDEFVASLRALAARSRS</sequence>
<dbReference type="SUPFAM" id="SSF53474">
    <property type="entry name" value="alpha/beta-Hydrolases"/>
    <property type="match status" value="1"/>
</dbReference>
<keyword evidence="4" id="KW-1185">Reference proteome</keyword>
<organism evidence="3 4">
    <name type="scientific">Pseudonocardia endophytica</name>
    <dbReference type="NCBI Taxonomy" id="401976"/>
    <lineage>
        <taxon>Bacteria</taxon>
        <taxon>Bacillati</taxon>
        <taxon>Actinomycetota</taxon>
        <taxon>Actinomycetes</taxon>
        <taxon>Pseudonocardiales</taxon>
        <taxon>Pseudonocardiaceae</taxon>
        <taxon>Pseudonocardia</taxon>
    </lineage>
</organism>
<dbReference type="Proteomes" id="UP000295560">
    <property type="component" value="Unassembled WGS sequence"/>
</dbReference>
<dbReference type="AlphaFoldDB" id="A0A4R1HEH3"/>
<name>A0A4R1HEH3_PSEEN</name>
<evidence type="ECO:0000313" key="3">
    <source>
        <dbReference type="EMBL" id="TCK19998.1"/>
    </source>
</evidence>
<dbReference type="Pfam" id="PF12697">
    <property type="entry name" value="Abhydrolase_6"/>
    <property type="match status" value="1"/>
</dbReference>
<accession>A0A4R1HEH3</accession>
<evidence type="ECO:0000259" key="2">
    <source>
        <dbReference type="Pfam" id="PF12697"/>
    </source>
</evidence>
<feature type="domain" description="AB hydrolase-1" evidence="2">
    <location>
        <begin position="65"/>
        <end position="347"/>
    </location>
</feature>
<feature type="chain" id="PRO_5039004844" evidence="1">
    <location>
        <begin position="20"/>
        <end position="358"/>
    </location>
</feature>
<dbReference type="PRINTS" id="PR00111">
    <property type="entry name" value="ABHYDROLASE"/>
</dbReference>
<proteinExistence type="predicted"/>
<gene>
    <name evidence="3" type="ORF">EV378_3944</name>
</gene>
<dbReference type="Gene3D" id="3.40.50.1820">
    <property type="entry name" value="alpha/beta hydrolase"/>
    <property type="match status" value="1"/>
</dbReference>
<dbReference type="GO" id="GO:0003824">
    <property type="term" value="F:catalytic activity"/>
    <property type="evidence" value="ECO:0007669"/>
    <property type="project" value="UniProtKB-ARBA"/>
</dbReference>